<keyword evidence="3" id="KW-1185">Reference proteome</keyword>
<keyword evidence="1" id="KW-0472">Membrane</keyword>
<sequence>MRNLFATAAAFKRATYFYCAAGSLFLASAIYILFRAESLLMFRWAHSLGLFPLIHFLRFYSLGVKPTIPAWIVYSLPFALWTVSYMLFIQAIWFGHKSISRVIWFWAVPVISLASEFGQYRRLVPGTFDIFDLLTIAFAVALVLTIIAFGPIEPREKNAL</sequence>
<evidence type="ECO:0000256" key="1">
    <source>
        <dbReference type="SAM" id="Phobius"/>
    </source>
</evidence>
<feature type="transmembrane region" description="Helical" evidence="1">
    <location>
        <begin position="71"/>
        <end position="93"/>
    </location>
</feature>
<evidence type="ECO:0000313" key="2">
    <source>
        <dbReference type="EMBL" id="MEY9320473.1"/>
    </source>
</evidence>
<dbReference type="RefSeq" id="WP_253576893.1">
    <property type="nucleotide sequence ID" value="NZ_CP126026.1"/>
</dbReference>
<feature type="transmembrane region" description="Helical" evidence="1">
    <location>
        <begin position="130"/>
        <end position="152"/>
    </location>
</feature>
<feature type="transmembrane region" description="Helical" evidence="1">
    <location>
        <begin position="15"/>
        <end position="34"/>
    </location>
</feature>
<name>A0ABV4FAK1_BRAEL</name>
<keyword evidence="1" id="KW-1133">Transmembrane helix</keyword>
<proteinExistence type="predicted"/>
<accession>A0ABV4FAK1</accession>
<protein>
    <recommendedName>
        <fullName evidence="4">VanZ-like domain-containing protein</fullName>
    </recommendedName>
</protein>
<reference evidence="2 3" key="1">
    <citation type="submission" date="2024-07" db="EMBL/GenBank/DDBJ databases">
        <title>Genomic Encyclopedia of Type Strains, Phase V (KMG-V): Genome sequencing to study the core and pangenomes of soil and plant-associated prokaryotes.</title>
        <authorList>
            <person name="Whitman W."/>
        </authorList>
    </citation>
    <scope>NUCLEOTIDE SEQUENCE [LARGE SCALE GENOMIC DNA]</scope>
    <source>
        <strain evidence="2 3">USDA 415</strain>
    </source>
</reference>
<dbReference type="Proteomes" id="UP001565471">
    <property type="component" value="Unassembled WGS sequence"/>
</dbReference>
<organism evidence="2 3">
    <name type="scientific">Bradyrhizobium elkanii</name>
    <dbReference type="NCBI Taxonomy" id="29448"/>
    <lineage>
        <taxon>Bacteria</taxon>
        <taxon>Pseudomonadati</taxon>
        <taxon>Pseudomonadota</taxon>
        <taxon>Alphaproteobacteria</taxon>
        <taxon>Hyphomicrobiales</taxon>
        <taxon>Nitrobacteraceae</taxon>
        <taxon>Bradyrhizobium</taxon>
    </lineage>
</organism>
<evidence type="ECO:0000313" key="3">
    <source>
        <dbReference type="Proteomes" id="UP001565471"/>
    </source>
</evidence>
<feature type="transmembrane region" description="Helical" evidence="1">
    <location>
        <begin position="99"/>
        <end position="118"/>
    </location>
</feature>
<comment type="caution">
    <text evidence="2">The sequence shown here is derived from an EMBL/GenBank/DDBJ whole genome shotgun (WGS) entry which is preliminary data.</text>
</comment>
<gene>
    <name evidence="2" type="ORF">ABIF29_007272</name>
</gene>
<keyword evidence="1" id="KW-0812">Transmembrane</keyword>
<dbReference type="EMBL" id="JBGBZA010000002">
    <property type="protein sequence ID" value="MEY9320473.1"/>
    <property type="molecule type" value="Genomic_DNA"/>
</dbReference>
<evidence type="ECO:0008006" key="4">
    <source>
        <dbReference type="Google" id="ProtNLM"/>
    </source>
</evidence>